<dbReference type="InterPro" id="IPR001930">
    <property type="entry name" value="Peptidase_M1"/>
</dbReference>
<evidence type="ECO:0000256" key="9">
    <source>
        <dbReference type="ARBA" id="ARBA00022801"/>
    </source>
</evidence>
<evidence type="ECO:0000256" key="10">
    <source>
        <dbReference type="ARBA" id="ARBA00022833"/>
    </source>
</evidence>
<evidence type="ECO:0000259" key="15">
    <source>
        <dbReference type="Pfam" id="PF11838"/>
    </source>
</evidence>
<dbReference type="InterPro" id="IPR012778">
    <property type="entry name" value="Pept_M1_aminopeptidase"/>
</dbReference>
<evidence type="ECO:0000256" key="7">
    <source>
        <dbReference type="ARBA" id="ARBA00022670"/>
    </source>
</evidence>
<evidence type="ECO:0000313" key="18">
    <source>
        <dbReference type="EMBL" id="STO15782.1"/>
    </source>
</evidence>
<comment type="catalytic activity">
    <reaction evidence="1">
        <text>Release of an N-terminal amino acid, Xaa-|-Yaa- from a peptide, amide or arylamide. Xaa is preferably Ala, but may be most amino acids including Pro (slow action). When a terminal hydrophobic residue is followed by a prolyl residue, the two may be released as an intact Xaa-Pro dipeptide.</text>
        <dbReference type="EC" id="3.4.11.2"/>
    </reaction>
</comment>
<comment type="caution">
    <text evidence="17">The sequence shown here is derived from an EMBL/GenBank/DDBJ whole genome shotgun (WGS) entry which is preliminary data.</text>
</comment>
<dbReference type="EC" id="3.4.11.2" evidence="4"/>
<sequence>MPGQNLTREEAMTRSSLVSDAHYRVDLDLTQGDQTFRSITEIDFSASPGSATFIDLIAQQVHEITLNDTALDLAAYADSRIALEGLQEHNTLRVVADCVYMHTGEGMHRFTDPADNKSYVYTQFEVPDARRVYTVFEQPDLKADFTFTVTTPTDWKVFSNSPSPEPEITGDGTAAIHRFTPTEKISSYLTAIVAGPYEGHTGSLVSSDGREIPLGVYCRASMVKHLDAEEIMNITRAGFAFYERAFEHPYPFRKYDQIFVPEYNAGAMENAGCVTFRDEYVFRSRPVQTRVERRVETILHELAHMWFGDLVTMKWWNDLWLNESFAEFVSTKATAEATKWTDIWTTFSASEKAWAYNQDQLPSTHPVVAPINDLEDVQVNFDGITYAKGACVLSQLVTYVGWENFRRGISRYLAKHEWSNATLADLLAELEEASGKDLRAWSKAWLEEAGITWLKPEVTRGQDGLIEQLRVTQEIFTPGATLRPQRMVVRAYNLEQREDKRVFIPEHFEEFDLEGAGIDLPSFAGQRADVLLVNDQDLAYGKVRLDSASLELACQHIDCFENSLARSQVLAVLWDMVRDGEISARQYVKVALQALLVETNSTVMSVMLRNLNTAVEHYIHPSKRPEVAVNISAALRRLSRFAQAESDAQLQLVRAAARRAESPEDIQAAHDLFTGKETLTGLVLDAEMRWNLLISLAAAGKVSVVDINEELKNDDTVNGRERVLEAKAALPQTGEKSAAFELAYADSALTNDQLGGLIAGFNRAKNPQILAPYAPRYFDTLVDTYTKCTHEIGELLIVGLYPLGLVGFEETGVDVLQLTADWLATHENAPAALVRMMKENQAVAERIARAQACDLG</sequence>
<dbReference type="InterPro" id="IPR027268">
    <property type="entry name" value="Peptidase_M4/M1_CTD_sf"/>
</dbReference>
<keyword evidence="9 17" id="KW-0378">Hydrolase</keyword>
<evidence type="ECO:0000256" key="3">
    <source>
        <dbReference type="ARBA" id="ARBA00010136"/>
    </source>
</evidence>
<dbReference type="GO" id="GO:0043171">
    <property type="term" value="P:peptide catabolic process"/>
    <property type="evidence" value="ECO:0007669"/>
    <property type="project" value="TreeGrafter"/>
</dbReference>
<dbReference type="PANTHER" id="PTHR11533:SF174">
    <property type="entry name" value="PUROMYCIN-SENSITIVE AMINOPEPTIDASE-RELATED"/>
    <property type="match status" value="1"/>
</dbReference>
<dbReference type="PRINTS" id="PR00756">
    <property type="entry name" value="ALADIPTASE"/>
</dbReference>
<dbReference type="InterPro" id="IPR024571">
    <property type="entry name" value="ERAP1-like_C_dom"/>
</dbReference>
<keyword evidence="10" id="KW-0862">Zinc</keyword>
<dbReference type="GO" id="GO:0070006">
    <property type="term" value="F:metalloaminopeptidase activity"/>
    <property type="evidence" value="ECO:0007669"/>
    <property type="project" value="TreeGrafter"/>
</dbReference>
<evidence type="ECO:0000313" key="19">
    <source>
        <dbReference type="Proteomes" id="UP000255284"/>
    </source>
</evidence>
<protein>
    <recommendedName>
        <fullName evidence="5">Aminopeptidase N</fullName>
        <ecNumber evidence="4">3.4.11.2</ecNumber>
    </recommendedName>
    <alternativeName>
        <fullName evidence="12">Alanine aminopeptidase</fullName>
    </alternativeName>
    <alternativeName>
        <fullName evidence="13">Lysyl aminopeptidase</fullName>
    </alternativeName>
</protein>
<evidence type="ECO:0000259" key="14">
    <source>
        <dbReference type="Pfam" id="PF01433"/>
    </source>
</evidence>
<evidence type="ECO:0000256" key="13">
    <source>
        <dbReference type="ARBA" id="ARBA00031533"/>
    </source>
</evidence>
<organism evidence="17 20">
    <name type="scientific">Mobiluncus mulieris</name>
    <dbReference type="NCBI Taxonomy" id="2052"/>
    <lineage>
        <taxon>Bacteria</taxon>
        <taxon>Bacillati</taxon>
        <taxon>Actinomycetota</taxon>
        <taxon>Actinomycetes</taxon>
        <taxon>Actinomycetales</taxon>
        <taxon>Actinomycetaceae</taxon>
        <taxon>Mobiluncus</taxon>
    </lineage>
</organism>
<evidence type="ECO:0000259" key="16">
    <source>
        <dbReference type="Pfam" id="PF17900"/>
    </source>
</evidence>
<gene>
    <name evidence="17" type="primary">pepN</name>
    <name evidence="17" type="ORF">HHJ74_08005</name>
    <name evidence="18" type="ORF">NCTC11819_00324</name>
</gene>
<dbReference type="GO" id="GO:0042277">
    <property type="term" value="F:peptide binding"/>
    <property type="evidence" value="ECO:0007669"/>
    <property type="project" value="TreeGrafter"/>
</dbReference>
<dbReference type="Proteomes" id="UP000255284">
    <property type="component" value="Unassembled WGS sequence"/>
</dbReference>
<proteinExistence type="inferred from homology"/>
<name>A0A2J9KPR6_9ACTO</name>
<dbReference type="SUPFAM" id="SSF63737">
    <property type="entry name" value="Leukotriene A4 hydrolase N-terminal domain"/>
    <property type="match status" value="1"/>
</dbReference>
<dbReference type="InterPro" id="IPR042097">
    <property type="entry name" value="Aminopeptidase_N-like_N_sf"/>
</dbReference>
<feature type="domain" description="Peptidase M1 membrane alanine aminopeptidase" evidence="14">
    <location>
        <begin position="232"/>
        <end position="445"/>
    </location>
</feature>
<dbReference type="GO" id="GO:0006508">
    <property type="term" value="P:proteolysis"/>
    <property type="evidence" value="ECO:0007669"/>
    <property type="project" value="UniProtKB-KW"/>
</dbReference>
<dbReference type="Gene3D" id="1.10.390.10">
    <property type="entry name" value="Neutral Protease Domain 2"/>
    <property type="match status" value="1"/>
</dbReference>
<reference evidence="17 20" key="2">
    <citation type="submission" date="2020-04" db="EMBL/GenBank/DDBJ databases">
        <title>Antimicrobial susceptibility and clonality of vaginal-derived multi-drug resistant Mobiluncus isolates in China.</title>
        <authorList>
            <person name="Zhang X."/>
        </authorList>
    </citation>
    <scope>NUCLEOTIDE SEQUENCE [LARGE SCALE GENOMIC DNA]</scope>
    <source>
        <strain evidence="17 20">7</strain>
    </source>
</reference>
<dbReference type="GO" id="GO:0005615">
    <property type="term" value="C:extracellular space"/>
    <property type="evidence" value="ECO:0007669"/>
    <property type="project" value="TreeGrafter"/>
</dbReference>
<reference evidence="18 19" key="1">
    <citation type="submission" date="2018-06" db="EMBL/GenBank/DDBJ databases">
        <authorList>
            <consortium name="Pathogen Informatics"/>
            <person name="Doyle S."/>
        </authorList>
    </citation>
    <scope>NUCLEOTIDE SEQUENCE [LARGE SCALE GENOMIC DNA]</scope>
    <source>
        <strain evidence="18 19">NCTC11819</strain>
    </source>
</reference>
<dbReference type="InterPro" id="IPR014782">
    <property type="entry name" value="Peptidase_M1_dom"/>
</dbReference>
<dbReference type="Pfam" id="PF17900">
    <property type="entry name" value="Peptidase_M1_N"/>
    <property type="match status" value="1"/>
</dbReference>
<feature type="domain" description="ERAP1-like C-terminal" evidence="15">
    <location>
        <begin position="531"/>
        <end position="839"/>
    </location>
</feature>
<dbReference type="EMBL" id="UGGQ01000006">
    <property type="protein sequence ID" value="STO15782.1"/>
    <property type="molecule type" value="Genomic_DNA"/>
</dbReference>
<evidence type="ECO:0000256" key="2">
    <source>
        <dbReference type="ARBA" id="ARBA00001947"/>
    </source>
</evidence>
<keyword evidence="11" id="KW-0482">Metalloprotease</keyword>
<dbReference type="CDD" id="cd09602">
    <property type="entry name" value="M1_APN"/>
    <property type="match status" value="1"/>
</dbReference>
<dbReference type="GO" id="GO:0016020">
    <property type="term" value="C:membrane"/>
    <property type="evidence" value="ECO:0007669"/>
    <property type="project" value="TreeGrafter"/>
</dbReference>
<dbReference type="FunFam" id="1.10.390.10:FF:000004">
    <property type="entry name" value="Aminopeptidase N"/>
    <property type="match status" value="1"/>
</dbReference>
<dbReference type="RefSeq" id="WP_004012933.1">
    <property type="nucleotide sequence ID" value="NZ_CAMXYF010000009.1"/>
</dbReference>
<dbReference type="OrthoDB" id="100605at2"/>
<evidence type="ECO:0000256" key="8">
    <source>
        <dbReference type="ARBA" id="ARBA00022723"/>
    </source>
</evidence>
<evidence type="ECO:0000256" key="6">
    <source>
        <dbReference type="ARBA" id="ARBA00022438"/>
    </source>
</evidence>
<dbReference type="GO" id="GO:0008270">
    <property type="term" value="F:zinc ion binding"/>
    <property type="evidence" value="ECO:0007669"/>
    <property type="project" value="InterPro"/>
</dbReference>
<evidence type="ECO:0000256" key="11">
    <source>
        <dbReference type="ARBA" id="ARBA00023049"/>
    </source>
</evidence>
<dbReference type="Pfam" id="PF11838">
    <property type="entry name" value="ERAP1_C"/>
    <property type="match status" value="1"/>
</dbReference>
<dbReference type="EMBL" id="JABCUV010000009">
    <property type="protein sequence ID" value="NMW93632.1"/>
    <property type="molecule type" value="Genomic_DNA"/>
</dbReference>
<evidence type="ECO:0000313" key="20">
    <source>
        <dbReference type="Proteomes" id="UP000582487"/>
    </source>
</evidence>
<dbReference type="AlphaFoldDB" id="A0A2J9KPR6"/>
<dbReference type="NCBIfam" id="TIGR02412">
    <property type="entry name" value="pepN_strep_liv"/>
    <property type="match status" value="1"/>
</dbReference>
<dbReference type="SUPFAM" id="SSF55486">
    <property type="entry name" value="Metalloproteases ('zincins'), catalytic domain"/>
    <property type="match status" value="1"/>
</dbReference>
<dbReference type="GO" id="GO:0005737">
    <property type="term" value="C:cytoplasm"/>
    <property type="evidence" value="ECO:0007669"/>
    <property type="project" value="TreeGrafter"/>
</dbReference>
<evidence type="ECO:0000256" key="4">
    <source>
        <dbReference type="ARBA" id="ARBA00012564"/>
    </source>
</evidence>
<evidence type="ECO:0000313" key="17">
    <source>
        <dbReference type="EMBL" id="NMW93632.1"/>
    </source>
</evidence>
<evidence type="ECO:0000256" key="5">
    <source>
        <dbReference type="ARBA" id="ARBA00015611"/>
    </source>
</evidence>
<keyword evidence="6 17" id="KW-0031">Aminopeptidase</keyword>
<dbReference type="Proteomes" id="UP000582487">
    <property type="component" value="Unassembled WGS sequence"/>
</dbReference>
<dbReference type="FunFam" id="2.60.40.1730:FF:000010">
    <property type="entry name" value="Putative aminopeptidase N"/>
    <property type="match status" value="1"/>
</dbReference>
<accession>A0A2J9KPR6</accession>
<dbReference type="InterPro" id="IPR050344">
    <property type="entry name" value="Peptidase_M1_aminopeptidases"/>
</dbReference>
<dbReference type="PANTHER" id="PTHR11533">
    <property type="entry name" value="PROTEASE M1 ZINC METALLOPROTEASE"/>
    <property type="match status" value="1"/>
</dbReference>
<dbReference type="GO" id="GO:0016285">
    <property type="term" value="F:alanyl aminopeptidase activity"/>
    <property type="evidence" value="ECO:0007669"/>
    <property type="project" value="UniProtKB-EC"/>
</dbReference>
<keyword evidence="8" id="KW-0479">Metal-binding</keyword>
<evidence type="ECO:0000256" key="1">
    <source>
        <dbReference type="ARBA" id="ARBA00000098"/>
    </source>
</evidence>
<dbReference type="Gene3D" id="2.60.40.1730">
    <property type="entry name" value="tricorn interacting facor f3 domain"/>
    <property type="match status" value="1"/>
</dbReference>
<dbReference type="InterPro" id="IPR045357">
    <property type="entry name" value="Aminopeptidase_N-like_N"/>
</dbReference>
<comment type="cofactor">
    <cofactor evidence="2">
        <name>Zn(2+)</name>
        <dbReference type="ChEBI" id="CHEBI:29105"/>
    </cofactor>
</comment>
<feature type="domain" description="Aminopeptidase N-like N-terminal" evidence="16">
    <location>
        <begin position="105"/>
        <end position="189"/>
    </location>
</feature>
<keyword evidence="7" id="KW-0645">Protease</keyword>
<dbReference type="Pfam" id="PF01433">
    <property type="entry name" value="Peptidase_M1"/>
    <property type="match status" value="1"/>
</dbReference>
<comment type="similarity">
    <text evidence="3">Belongs to the peptidase M1 family.</text>
</comment>
<evidence type="ECO:0000256" key="12">
    <source>
        <dbReference type="ARBA" id="ARBA00029811"/>
    </source>
</evidence>
<dbReference type="GeneID" id="61167418"/>